<gene>
    <name evidence="4" type="ORF">OFUS_LOCUS22717</name>
</gene>
<dbReference type="InterPro" id="IPR001810">
    <property type="entry name" value="F-box_dom"/>
</dbReference>
<protein>
    <recommendedName>
        <fullName evidence="6">Epithelial cell-transforming sequence 2 oncogene-like</fullName>
    </recommendedName>
</protein>
<feature type="compositionally biased region" description="Low complexity" evidence="1">
    <location>
        <begin position="768"/>
        <end position="779"/>
    </location>
</feature>
<dbReference type="Gene3D" id="2.30.29.30">
    <property type="entry name" value="Pleckstrin-homology domain (PH domain)/Phosphotyrosine-binding domain (PTB)"/>
    <property type="match status" value="1"/>
</dbReference>
<dbReference type="PROSITE" id="PS50010">
    <property type="entry name" value="DH_2"/>
    <property type="match status" value="1"/>
</dbReference>
<dbReference type="Gene3D" id="1.20.900.10">
    <property type="entry name" value="Dbl homology (DH) domain"/>
    <property type="match status" value="1"/>
</dbReference>
<evidence type="ECO:0000259" key="3">
    <source>
        <dbReference type="PROSITE" id="PS50181"/>
    </source>
</evidence>
<evidence type="ECO:0008006" key="6">
    <source>
        <dbReference type="Google" id="ProtNLM"/>
    </source>
</evidence>
<dbReference type="SMART" id="SM00256">
    <property type="entry name" value="FBOX"/>
    <property type="match status" value="1"/>
</dbReference>
<dbReference type="GO" id="GO:0005085">
    <property type="term" value="F:guanyl-nucleotide exchange factor activity"/>
    <property type="evidence" value="ECO:0007669"/>
    <property type="project" value="InterPro"/>
</dbReference>
<feature type="compositionally biased region" description="Basic and acidic residues" evidence="1">
    <location>
        <begin position="756"/>
        <end position="767"/>
    </location>
</feature>
<dbReference type="CDD" id="cd00160">
    <property type="entry name" value="RhoGEF"/>
    <property type="match status" value="1"/>
</dbReference>
<feature type="region of interest" description="Disordered" evidence="1">
    <location>
        <begin position="713"/>
        <end position="814"/>
    </location>
</feature>
<evidence type="ECO:0000259" key="2">
    <source>
        <dbReference type="PROSITE" id="PS50010"/>
    </source>
</evidence>
<sequence>MASPAQGGPFVEMDGSSKRTAKVSPIKRLILDDSKTLGKTIDKKKSATKLPEQYQSRNFKFMNSAWTPVVHRPSNEQIFKERKELVSHWYDMWTDSQRKKFLRLILNKSERSQLMFMQNWFQERVPLRHLDFAVVLPRFLTLYIFSFLDPRSLCRAAKVCWHWKFLAEQDILWSPKCMKQGWYIPYQPQDNEYGAWKKHYVACVRTLDMDVLSPRKNDMYGTIGDGTKIKPRFHVREKGAEYAKSWKLDPKTSQKYAQSRPKWQNPDKQPNDLRRSERALLHEFNRNDPLLPESALLFHDKFGTPKKHIRSTTDSGLDYTDYGLESKKRRGRHRTLTSGEDLDLKQETTKKTLLSERLEVQNLQETRLRELVDQPWMPPQKRVVAQRQNLAGGADYKLPYKAIETPYIPSMSYPTHVNPRVVFISSRVPAADLLMDAVLFGVIPIVYEYEGTTLESLLSRLEIVLQGRHTQSIGVFTHSVDPGEILLVHGCKVTIETLDQPEIIEFFETISNSILPPEQKGCVDIFAPIASCESGMETLIQLNILCGMQFSSPTGIIGNYNHINSEWSLAVDDTPPPMSYFCTSKLNIWANTADQVQEACQVAKKLLASYFQEIHKDVVSQVTGQVIFDAMGQSDIQGLNALSDILREGLMELGTKSNVKPVEFLGEYLLMKSGGTFDGTKQITEGDTLDLYSDEEDDISEGGKEVADITTQKLRPGDGSDIEEDIVIKEDDDIEEEIIEELEENLENKDTDEDENKNRMKVEKEQQNQKQKSKFQQSSVHPSKQNQRRLTKDTLRSSKTLMYSENPMSPDDKLKTQMRTMTDTKGTMRLTVKQFGDHPQKRTPIAHEILSSEVEYMRTLEIIRNVFVKPLKSALASNRAIISTHNVQVIFTDALTILELSRPLVADLKDRISQWNPHQCLGDIFVKFTGKLKAYVNFLNNYPTILLTIERCMEQIPGFRAFLQRHQRTPQTRMLTLQELLLTITRRPSEYVTLLTWFQRHTQLDHNDRPDVAEAIEVFRNLSSIIRDMKQKQERERELVKLQKTILNCPALMEANRFFVLHEDVAHLSKPTSEVAPELRVYQHIETLGLFLFNDSLIVTRRTSKHFPFERSVEQSYRFLTCVCLTRLRVEDIPDSKFVKNAFLMETPKRCWICSSYSYSAKLNWMTTLESVIQTAIENN</sequence>
<feature type="region of interest" description="Disordered" evidence="1">
    <location>
        <begin position="251"/>
        <end position="272"/>
    </location>
</feature>
<dbReference type="InterPro" id="IPR036047">
    <property type="entry name" value="F-box-like_dom_sf"/>
</dbReference>
<dbReference type="Pfam" id="PF12937">
    <property type="entry name" value="F-box-like"/>
    <property type="match status" value="1"/>
</dbReference>
<dbReference type="PROSITE" id="PS50181">
    <property type="entry name" value="FBOX"/>
    <property type="match status" value="1"/>
</dbReference>
<dbReference type="PANTHER" id="PTHR46857:SF1">
    <property type="entry name" value="EPITHELIAL CELL-TRANSFORMING SEQUENCE 2 ONCOGENE-LIKE"/>
    <property type="match status" value="1"/>
</dbReference>
<dbReference type="InterPro" id="IPR000219">
    <property type="entry name" value="DH_dom"/>
</dbReference>
<feature type="domain" description="F-box" evidence="3">
    <location>
        <begin position="130"/>
        <end position="176"/>
    </location>
</feature>
<name>A0A8S4PYP6_OWEFU</name>
<feature type="compositionally biased region" description="Polar residues" evidence="1">
    <location>
        <begin position="797"/>
        <end position="807"/>
    </location>
</feature>
<proteinExistence type="predicted"/>
<evidence type="ECO:0000313" key="5">
    <source>
        <dbReference type="Proteomes" id="UP000749559"/>
    </source>
</evidence>
<dbReference type="CDD" id="cd22173">
    <property type="entry name" value="F-box_ECT2L"/>
    <property type="match status" value="1"/>
</dbReference>
<dbReference type="SUPFAM" id="SSF81383">
    <property type="entry name" value="F-box domain"/>
    <property type="match status" value="1"/>
</dbReference>
<dbReference type="InterPro" id="IPR035899">
    <property type="entry name" value="DBL_dom_sf"/>
</dbReference>
<reference evidence="4" key="1">
    <citation type="submission" date="2022-03" db="EMBL/GenBank/DDBJ databases">
        <authorList>
            <person name="Martin C."/>
        </authorList>
    </citation>
    <scope>NUCLEOTIDE SEQUENCE</scope>
</reference>
<feature type="compositionally biased region" description="Acidic residues" evidence="1">
    <location>
        <begin position="720"/>
        <end position="755"/>
    </location>
</feature>
<dbReference type="SUPFAM" id="SSF48065">
    <property type="entry name" value="DBL homology domain (DH-domain)"/>
    <property type="match status" value="1"/>
</dbReference>
<organism evidence="4 5">
    <name type="scientific">Owenia fusiformis</name>
    <name type="common">Polychaete worm</name>
    <dbReference type="NCBI Taxonomy" id="6347"/>
    <lineage>
        <taxon>Eukaryota</taxon>
        <taxon>Metazoa</taxon>
        <taxon>Spiralia</taxon>
        <taxon>Lophotrochozoa</taxon>
        <taxon>Annelida</taxon>
        <taxon>Polychaeta</taxon>
        <taxon>Sedentaria</taxon>
        <taxon>Canalipalpata</taxon>
        <taxon>Sabellida</taxon>
        <taxon>Oweniida</taxon>
        <taxon>Oweniidae</taxon>
        <taxon>Owenia</taxon>
    </lineage>
</organism>
<feature type="domain" description="DH" evidence="2">
    <location>
        <begin position="841"/>
        <end position="1029"/>
    </location>
</feature>
<keyword evidence="5" id="KW-1185">Reference proteome</keyword>
<dbReference type="AlphaFoldDB" id="A0A8S4PYP6"/>
<accession>A0A8S4PYP6</accession>
<dbReference type="Proteomes" id="UP000749559">
    <property type="component" value="Unassembled WGS sequence"/>
</dbReference>
<dbReference type="InterPro" id="IPR052805">
    <property type="entry name" value="GEF_Ubiquitin-Prot_Reg"/>
</dbReference>
<dbReference type="PANTHER" id="PTHR46857">
    <property type="entry name" value="EPITHELIAL CELL-TRANSFORMING SEQUENCE 2 ONCOGENE-LIKE"/>
    <property type="match status" value="1"/>
</dbReference>
<dbReference type="Gene3D" id="1.20.1280.50">
    <property type="match status" value="1"/>
</dbReference>
<evidence type="ECO:0000256" key="1">
    <source>
        <dbReference type="SAM" id="MobiDB-lite"/>
    </source>
</evidence>
<dbReference type="SMART" id="SM00325">
    <property type="entry name" value="RhoGEF"/>
    <property type="match status" value="1"/>
</dbReference>
<evidence type="ECO:0000313" key="4">
    <source>
        <dbReference type="EMBL" id="CAH1798589.1"/>
    </source>
</evidence>
<dbReference type="SUPFAM" id="SSF50729">
    <property type="entry name" value="PH domain-like"/>
    <property type="match status" value="1"/>
</dbReference>
<dbReference type="InterPro" id="IPR011993">
    <property type="entry name" value="PH-like_dom_sf"/>
</dbReference>
<dbReference type="Pfam" id="PF00621">
    <property type="entry name" value="RhoGEF"/>
    <property type="match status" value="1"/>
</dbReference>
<dbReference type="EMBL" id="CAIIXF020000011">
    <property type="protein sequence ID" value="CAH1798589.1"/>
    <property type="molecule type" value="Genomic_DNA"/>
</dbReference>
<comment type="caution">
    <text evidence="4">The sequence shown here is derived from an EMBL/GenBank/DDBJ whole genome shotgun (WGS) entry which is preliminary data.</text>
</comment>
<dbReference type="OrthoDB" id="660555at2759"/>